<proteinExistence type="predicted"/>
<dbReference type="RefSeq" id="WP_032051934.1">
    <property type="nucleotide sequence ID" value="NZ_JEWH01000112.1"/>
</dbReference>
<evidence type="ECO:0000313" key="2">
    <source>
        <dbReference type="Proteomes" id="UP000020595"/>
    </source>
</evidence>
<protein>
    <submittedName>
        <fullName evidence="1">Uncharacterized protein</fullName>
    </submittedName>
</protein>
<dbReference type="InterPro" id="IPR036390">
    <property type="entry name" value="WH_DNA-bd_sf"/>
</dbReference>
<organism evidence="1 2">
    <name type="scientific">Acinetobacter baumannii (strain 1295743)</name>
    <dbReference type="NCBI Taxonomy" id="1310613"/>
    <lineage>
        <taxon>Bacteria</taxon>
        <taxon>Pseudomonadati</taxon>
        <taxon>Pseudomonadota</taxon>
        <taxon>Gammaproteobacteria</taxon>
        <taxon>Moraxellales</taxon>
        <taxon>Moraxellaceae</taxon>
        <taxon>Acinetobacter</taxon>
        <taxon>Acinetobacter calcoaceticus/baumannii complex</taxon>
    </lineage>
</organism>
<comment type="caution">
    <text evidence="1">The sequence shown here is derived from an EMBL/GenBank/DDBJ whole genome shotgun (WGS) entry which is preliminary data.</text>
</comment>
<name>A0A009IF29_ACIB9</name>
<dbReference type="SUPFAM" id="SSF46785">
    <property type="entry name" value="Winged helix' DNA-binding domain"/>
    <property type="match status" value="1"/>
</dbReference>
<gene>
    <name evidence="1" type="ORF">J512_4210</name>
</gene>
<dbReference type="AlphaFoldDB" id="A0A009IF29"/>
<dbReference type="EMBL" id="JEWH01000112">
    <property type="protein sequence ID" value="EXB03274.1"/>
    <property type="molecule type" value="Genomic_DNA"/>
</dbReference>
<accession>A0A009IF29</accession>
<dbReference type="PATRIC" id="fig|1310613.3.peg.4010"/>
<evidence type="ECO:0000313" key="1">
    <source>
        <dbReference type="EMBL" id="EXB03274.1"/>
    </source>
</evidence>
<dbReference type="Proteomes" id="UP000020595">
    <property type="component" value="Unassembled WGS sequence"/>
</dbReference>
<sequence>MSKVVFASILKRSLPEVTKVDIDAYWVHALNATLPARILDVISPSLIQLPLVHDAYVKKNGHSPLIVRPDQARRLILELLIDGPRYMSEIQKLFSIPSEMRMSVMEQLIQDKYVVYEFCPIGNCICYDLNPKLRINSELKYRIDRAMQKAPQMTLYQLSLRAIAFDYAILCIWAKLILRNGSLNYILNYENANVLITHKRATQ</sequence>
<reference evidence="1 2" key="1">
    <citation type="submission" date="2014-02" db="EMBL/GenBank/DDBJ databases">
        <title>Comparative genomics and transcriptomics to identify genetic mechanisms underlying the emergence of carbapenem resistant Acinetobacter baumannii (CRAb).</title>
        <authorList>
            <person name="Harris A.D."/>
            <person name="Johnson K.J."/>
            <person name="George J."/>
            <person name="Shefchek K."/>
            <person name="Daugherty S.C."/>
            <person name="Parankush S."/>
            <person name="Sadzewicz L."/>
            <person name="Tallon L."/>
            <person name="Sengamalay N."/>
            <person name="Hazen T.H."/>
            <person name="Rasko D.A."/>
        </authorList>
    </citation>
    <scope>NUCLEOTIDE SEQUENCE [LARGE SCALE GENOMIC DNA]</scope>
    <source>
        <strain evidence="1 2">1295743</strain>
    </source>
</reference>